<evidence type="ECO:0000313" key="3">
    <source>
        <dbReference type="Proteomes" id="UP000264702"/>
    </source>
</evidence>
<protein>
    <submittedName>
        <fullName evidence="2">DinB family protein</fullName>
    </submittedName>
</protein>
<dbReference type="InterPro" id="IPR024775">
    <property type="entry name" value="DinB-like"/>
</dbReference>
<feature type="domain" description="DinB-like" evidence="1">
    <location>
        <begin position="20"/>
        <end position="155"/>
    </location>
</feature>
<gene>
    <name evidence="2" type="ORF">D0Y96_07915</name>
</gene>
<accession>A0A372IP77</accession>
<dbReference type="Proteomes" id="UP000264702">
    <property type="component" value="Unassembled WGS sequence"/>
</dbReference>
<dbReference type="SUPFAM" id="SSF109854">
    <property type="entry name" value="DinB/YfiT-like putative metalloenzymes"/>
    <property type="match status" value="1"/>
</dbReference>
<dbReference type="Gene3D" id="1.20.120.450">
    <property type="entry name" value="dinb family like domain"/>
    <property type="match status" value="1"/>
</dbReference>
<proteinExistence type="predicted"/>
<reference evidence="2 3" key="1">
    <citation type="submission" date="2018-08" db="EMBL/GenBank/DDBJ databases">
        <title>Acidipila sp. 4G-K13, an acidobacterium isolated from forest soil.</title>
        <authorList>
            <person name="Gao Z.-H."/>
            <person name="Qiu L.-H."/>
        </authorList>
    </citation>
    <scope>NUCLEOTIDE SEQUENCE [LARGE SCALE GENOMIC DNA]</scope>
    <source>
        <strain evidence="2 3">4G-K13</strain>
    </source>
</reference>
<dbReference type="RefSeq" id="WP_117298848.1">
    <property type="nucleotide sequence ID" value="NZ_QVQT02000003.1"/>
</dbReference>
<dbReference type="Pfam" id="PF12867">
    <property type="entry name" value="DinB_2"/>
    <property type="match status" value="1"/>
</dbReference>
<name>A0A372IP77_9BACT</name>
<evidence type="ECO:0000313" key="2">
    <source>
        <dbReference type="EMBL" id="RFU16678.1"/>
    </source>
</evidence>
<keyword evidence="3" id="KW-1185">Reference proteome</keyword>
<organism evidence="2 3">
    <name type="scientific">Paracidobacterium acidisoli</name>
    <dbReference type="NCBI Taxonomy" id="2303751"/>
    <lineage>
        <taxon>Bacteria</taxon>
        <taxon>Pseudomonadati</taxon>
        <taxon>Acidobacteriota</taxon>
        <taxon>Terriglobia</taxon>
        <taxon>Terriglobales</taxon>
        <taxon>Acidobacteriaceae</taxon>
        <taxon>Paracidobacterium</taxon>
    </lineage>
</organism>
<sequence>MANEELLCTVALNSWKLTVGRFSQTLAAFTDEQLQKQVAPGRNRLFYLLGHLTAVHDRLFTMFDLGERLYPELDEHYISNPDKALPDPVSAADLRNSWTEVNARLIAAFDRFSSQDWLKKHAAVSEEDFAKDPARNRFAVLQSRTNHLSFHLGQVILAKEK</sequence>
<dbReference type="OrthoDB" id="116305at2"/>
<dbReference type="EMBL" id="QVQT01000003">
    <property type="protein sequence ID" value="RFU16678.1"/>
    <property type="molecule type" value="Genomic_DNA"/>
</dbReference>
<comment type="caution">
    <text evidence="2">The sequence shown here is derived from an EMBL/GenBank/DDBJ whole genome shotgun (WGS) entry which is preliminary data.</text>
</comment>
<evidence type="ECO:0000259" key="1">
    <source>
        <dbReference type="Pfam" id="PF12867"/>
    </source>
</evidence>
<dbReference type="InterPro" id="IPR034660">
    <property type="entry name" value="DinB/YfiT-like"/>
</dbReference>
<dbReference type="AlphaFoldDB" id="A0A372IP77"/>